<geneLocation type="plasmid" evidence="5">
    <name>prhbstw-00370_3</name>
</geneLocation>
<dbReference type="Proteomes" id="UP000855471">
    <property type="component" value="Unassembled WGS sequence"/>
</dbReference>
<reference evidence="2" key="4">
    <citation type="journal article" date="2021" name="Microb. Genom.">
        <title>A genomic epidemiological study shows that prevalence of antimicrobial resistance in Enterobacterales is associated with the livestock host, as well as antimicrobial usage.</title>
        <authorList>
            <person name="AbuOun M."/>
            <person name="Jones H."/>
            <person name="Stubberfield E."/>
            <person name="Gilson D."/>
            <person name="Shaw L.P."/>
            <person name="Hubbard A.T.M."/>
            <person name="Chau K.K."/>
            <person name="Sebra R."/>
            <person name="Peto T.E.A."/>
            <person name="Crook D.W."/>
            <person name="Read D.S."/>
            <person name="Gweon H.S."/>
            <person name="Walker A.S."/>
            <person name="Stoesser N."/>
            <person name="Smith R.P."/>
            <person name="Anjum M.F."/>
            <person name="On Behalf Of The Rehab Consortium."/>
        </authorList>
    </citation>
    <scope>NUCLEOTIDE SEQUENCE</scope>
    <source>
        <strain evidence="3">RHBSTW-00370</strain>
        <strain evidence="2">RHBSTW-00398</strain>
    </source>
</reference>
<keyword evidence="2" id="KW-0614">Plasmid</keyword>
<evidence type="ECO:0000313" key="5">
    <source>
        <dbReference type="Proteomes" id="UP000512222"/>
    </source>
</evidence>
<evidence type="ECO:0000313" key="1">
    <source>
        <dbReference type="EMBL" id="HAT3899949.1"/>
    </source>
</evidence>
<gene>
    <name evidence="3" type="ORF">HV178_26215</name>
    <name evidence="2" type="ORF">HV183_26165</name>
    <name evidence="1" type="ORF">I9Y29_004437</name>
</gene>
<name>A0A1J8JTT0_CITFR</name>
<dbReference type="EMBL" id="CP056575">
    <property type="protein sequence ID" value="QLV33467.1"/>
    <property type="molecule type" value="Genomic_DNA"/>
</dbReference>
<reference evidence="1" key="3">
    <citation type="submission" date="2020-09" db="EMBL/GenBank/DDBJ databases">
        <authorList>
            <consortium name="NCBI Pathogen Detection Project"/>
        </authorList>
    </citation>
    <scope>NUCLEOTIDE SEQUENCE</scope>
    <source>
        <strain evidence="1">O50</strain>
    </source>
</reference>
<geneLocation type="plasmid" evidence="2 4">
    <name>unnamed</name>
</geneLocation>
<accession>A0A1J8JTT0</accession>
<organism evidence="1">
    <name type="scientific">Citrobacter freundii</name>
    <dbReference type="NCBI Taxonomy" id="546"/>
    <lineage>
        <taxon>Bacteria</taxon>
        <taxon>Pseudomonadati</taxon>
        <taxon>Pseudomonadota</taxon>
        <taxon>Gammaproteobacteria</taxon>
        <taxon>Enterobacterales</taxon>
        <taxon>Enterobacteriaceae</taxon>
        <taxon>Citrobacter</taxon>
        <taxon>Citrobacter freundii complex</taxon>
    </lineage>
</organism>
<dbReference type="Proteomes" id="UP000512222">
    <property type="component" value="Plasmid pRHBSTW-00370_3"/>
</dbReference>
<geneLocation type="plasmid" evidence="3">
    <name>pRHBSTW-00370_3</name>
</geneLocation>
<dbReference type="EMBL" id="CP055540">
    <property type="protein sequence ID" value="QLO16881.1"/>
    <property type="molecule type" value="Genomic_DNA"/>
</dbReference>
<dbReference type="EMBL" id="DACSXJ010000040">
    <property type="protein sequence ID" value="HAT3899949.1"/>
    <property type="molecule type" value="Genomic_DNA"/>
</dbReference>
<evidence type="ECO:0000313" key="4">
    <source>
        <dbReference type="Proteomes" id="UP000510650"/>
    </source>
</evidence>
<dbReference type="AlphaFoldDB" id="A0A1J8JTT0"/>
<evidence type="ECO:0000313" key="3">
    <source>
        <dbReference type="EMBL" id="QLV33467.1"/>
    </source>
</evidence>
<dbReference type="Proteomes" id="UP000510650">
    <property type="component" value="Plasmid unnamed"/>
</dbReference>
<sequence length="115" mass="13400">MELNLNTWLVGLSVDIGGTEMMVYYLVSASDLAQAEAGILEMGRTWWPSLRREDDRHRWEFPEGVVWFNSIILLDDVENSILRGLKFLDAWTVTGSTDMPRLHDEWGNDWRDITR</sequence>
<protein>
    <submittedName>
        <fullName evidence="1">Uncharacterized protein</fullName>
    </submittedName>
</protein>
<reference evidence="1" key="1">
    <citation type="journal article" date="2018" name="Genome Biol.">
        <title>SKESA: strategic k-mer extension for scrupulous assemblies.</title>
        <authorList>
            <person name="Souvorov A."/>
            <person name="Agarwala R."/>
            <person name="Lipman D.J."/>
        </authorList>
    </citation>
    <scope>NUCLEOTIDE SEQUENCE</scope>
    <source>
        <strain evidence="1">O50</strain>
    </source>
</reference>
<evidence type="ECO:0000313" key="2">
    <source>
        <dbReference type="EMBL" id="QLO16881.1"/>
    </source>
</evidence>
<reference evidence="4 5" key="2">
    <citation type="submission" date="2020-06" db="EMBL/GenBank/DDBJ databases">
        <title>REHAB project genomes.</title>
        <authorList>
            <person name="Shaw L.P."/>
        </authorList>
    </citation>
    <scope>NUCLEOTIDE SEQUENCE [LARGE SCALE GENOMIC DNA]</scope>
    <source>
        <strain evidence="5">RHBSTW-00370</strain>
        <strain evidence="4">RHBSTW-00398</strain>
        <plasmid evidence="5">prhbstw-00370_3</plasmid>
        <plasmid evidence="4">unnamed</plasmid>
    </source>
</reference>
<proteinExistence type="predicted"/>
<dbReference type="RefSeq" id="WP_071446535.1">
    <property type="nucleotide sequence ID" value="NZ_CP055540.1"/>
</dbReference>